<organism evidence="2 3">
    <name type="scientific">Leucobacter albus</name>
    <dbReference type="NCBI Taxonomy" id="272210"/>
    <lineage>
        <taxon>Bacteria</taxon>
        <taxon>Bacillati</taxon>
        <taxon>Actinomycetota</taxon>
        <taxon>Actinomycetes</taxon>
        <taxon>Micrococcales</taxon>
        <taxon>Microbacteriaceae</taxon>
        <taxon>Leucobacter</taxon>
    </lineage>
</organism>
<comment type="caution">
    <text evidence="2">The sequence shown here is derived from an EMBL/GenBank/DDBJ whole genome shotgun (WGS) entry which is preliminary data.</text>
</comment>
<evidence type="ECO:0000313" key="3">
    <source>
        <dbReference type="Proteomes" id="UP001597181"/>
    </source>
</evidence>
<reference evidence="3" key="1">
    <citation type="journal article" date="2019" name="Int. J. Syst. Evol. Microbiol.">
        <title>The Global Catalogue of Microorganisms (GCM) 10K type strain sequencing project: providing services to taxonomists for standard genome sequencing and annotation.</title>
        <authorList>
            <consortium name="The Broad Institute Genomics Platform"/>
            <consortium name="The Broad Institute Genome Sequencing Center for Infectious Disease"/>
            <person name="Wu L."/>
            <person name="Ma J."/>
        </authorList>
    </citation>
    <scope>NUCLEOTIDE SEQUENCE [LARGE SCALE GENOMIC DNA]</scope>
    <source>
        <strain evidence="3">CCUG 50213</strain>
    </source>
</reference>
<dbReference type="EMBL" id="JBHTLY010000007">
    <property type="protein sequence ID" value="MFD1203013.1"/>
    <property type="molecule type" value="Genomic_DNA"/>
</dbReference>
<name>A0ABW3TU76_9MICO</name>
<dbReference type="Proteomes" id="UP001597181">
    <property type="component" value="Unassembled WGS sequence"/>
</dbReference>
<feature type="transmembrane region" description="Helical" evidence="1">
    <location>
        <begin position="12"/>
        <end position="32"/>
    </location>
</feature>
<proteinExistence type="predicted"/>
<evidence type="ECO:0000313" key="2">
    <source>
        <dbReference type="EMBL" id="MFD1203013.1"/>
    </source>
</evidence>
<accession>A0ABW3TU76</accession>
<keyword evidence="3" id="KW-1185">Reference proteome</keyword>
<keyword evidence="1" id="KW-1133">Transmembrane helix</keyword>
<evidence type="ECO:0000256" key="1">
    <source>
        <dbReference type="SAM" id="Phobius"/>
    </source>
</evidence>
<keyword evidence="1" id="KW-0812">Transmembrane</keyword>
<protein>
    <submittedName>
        <fullName evidence="2">Uncharacterized protein</fullName>
    </submittedName>
</protein>
<keyword evidence="1" id="KW-0472">Membrane</keyword>
<gene>
    <name evidence="2" type="ORF">ACFQ3U_14020</name>
</gene>
<dbReference type="RefSeq" id="WP_343960792.1">
    <property type="nucleotide sequence ID" value="NZ_BAAAKZ010000009.1"/>
</dbReference>
<sequence length="337" mass="37958">MCVFSWGNLNSWATVVGGLFTLATFVATLAIARNTLVLTRRAEGEAEARRNEDVAREKARMSLEFRSEKITRIREHKRDIKLELNSVLEAHDYWQRNAASLDSSVEPLLERIALLVNEIILAGRNPATILSLGDALTGHGFFTTQFSALKAHGHIGTEQLPSDADACENWLLGEMNGMLDVVKDSVFEWDLTGNSAEHALLPRDFWTAALGPRVNVRGKFRPPHRPPRNWYELAEERWLPQRGQPDQLVRLRTLIHYRVIAEYSMRRQLVMRRLDEEAHPGHAPNVEAFLATYYASVSGLLVAKLSAAVYEELGQLDEDLRALNEANRGEEARLAAA</sequence>